<evidence type="ECO:0000256" key="1">
    <source>
        <dbReference type="ARBA" id="ARBA00004123"/>
    </source>
</evidence>
<dbReference type="AlphaFoldDB" id="A0A2G2YHZ7"/>
<reference evidence="7 8" key="1">
    <citation type="journal article" date="2014" name="Nat. Genet.">
        <title>Genome sequence of the hot pepper provides insights into the evolution of pungency in Capsicum species.</title>
        <authorList>
            <person name="Kim S."/>
            <person name="Park M."/>
            <person name="Yeom S.I."/>
            <person name="Kim Y.M."/>
            <person name="Lee J.M."/>
            <person name="Lee H.A."/>
            <person name="Seo E."/>
            <person name="Choi J."/>
            <person name="Cheong K."/>
            <person name="Kim K.T."/>
            <person name="Jung K."/>
            <person name="Lee G.W."/>
            <person name="Oh S.K."/>
            <person name="Bae C."/>
            <person name="Kim S.B."/>
            <person name="Lee H.Y."/>
            <person name="Kim S.Y."/>
            <person name="Kim M.S."/>
            <person name="Kang B.C."/>
            <person name="Jo Y.D."/>
            <person name="Yang H.B."/>
            <person name="Jeong H.J."/>
            <person name="Kang W.H."/>
            <person name="Kwon J.K."/>
            <person name="Shin C."/>
            <person name="Lim J.Y."/>
            <person name="Park J.H."/>
            <person name="Huh J.H."/>
            <person name="Kim J.S."/>
            <person name="Kim B.D."/>
            <person name="Cohen O."/>
            <person name="Paran I."/>
            <person name="Suh M.C."/>
            <person name="Lee S.B."/>
            <person name="Kim Y.K."/>
            <person name="Shin Y."/>
            <person name="Noh S.J."/>
            <person name="Park J."/>
            <person name="Seo Y.S."/>
            <person name="Kwon S.Y."/>
            <person name="Kim H.A."/>
            <person name="Park J.M."/>
            <person name="Kim H.J."/>
            <person name="Choi S.B."/>
            <person name="Bosland P.W."/>
            <person name="Reeves G."/>
            <person name="Jo S.H."/>
            <person name="Lee B.W."/>
            <person name="Cho H.T."/>
            <person name="Choi H.S."/>
            <person name="Lee M.S."/>
            <person name="Yu Y."/>
            <person name="Do Choi Y."/>
            <person name="Park B.S."/>
            <person name="van Deynze A."/>
            <person name="Ashrafi H."/>
            <person name="Hill T."/>
            <person name="Kim W.T."/>
            <person name="Pai H.S."/>
            <person name="Ahn H.K."/>
            <person name="Yeam I."/>
            <person name="Giovannoni J.J."/>
            <person name="Rose J.K."/>
            <person name="Sorensen I."/>
            <person name="Lee S.J."/>
            <person name="Kim R.W."/>
            <person name="Choi I.Y."/>
            <person name="Choi B.S."/>
            <person name="Lim J.S."/>
            <person name="Lee Y.H."/>
            <person name="Choi D."/>
        </authorList>
    </citation>
    <scope>NUCLEOTIDE SEQUENCE [LARGE SCALE GENOMIC DNA]</scope>
    <source>
        <strain evidence="8">cv. CM334</strain>
    </source>
</reference>
<evidence type="ECO:0000256" key="2">
    <source>
        <dbReference type="ARBA" id="ARBA00023015"/>
    </source>
</evidence>
<keyword evidence="5" id="KW-0539">Nucleus</keyword>
<sequence length="403" mass="47199">MNIPPKKPHFFKPVQPGFKHGIKIPVGFLKYLKGEEHIEHAILKRNGKRWLIKLNDKRFEKGWGKFTEENDVQLGDMLVFRYEGNMEFEVCIFDSTHCDREYAEYLQEERGGGFCLLEEISKKFKFKERPRPRIKLSKKASSRVKAIVHHKSFGSHFDYTINSRCFLCLPQRFTYANGLINKKCDLIIRDERQRSWKLKLSSCKTRTYIIGGWQKFSADNCLKRGDRIMFEVVTNGETPVWKFRVVTNQETPLQNFQGKFSHFFDDLFSFSYIMSLLDAQVATSTSGDDDHPYFISTLKPYSFSKPNLYFPMDFAKSNGWMNRKCEMILKDEAERCWSVWIGRMGHNFGITRGWTNFRVEKGLQVGDAYKFELIKNGKVPIAYFHCKCSFSSYVLLSCLSSIL</sequence>
<feature type="domain" description="TF-B3" evidence="6">
    <location>
        <begin position="152"/>
        <end position="246"/>
    </location>
</feature>
<comment type="subcellular location">
    <subcellularLocation>
        <location evidence="1">Nucleus</location>
    </subcellularLocation>
</comment>
<evidence type="ECO:0000256" key="3">
    <source>
        <dbReference type="ARBA" id="ARBA00023125"/>
    </source>
</evidence>
<dbReference type="SUPFAM" id="SSF101936">
    <property type="entry name" value="DNA-binding pseudobarrel domain"/>
    <property type="match status" value="3"/>
</dbReference>
<evidence type="ECO:0000313" key="7">
    <source>
        <dbReference type="EMBL" id="PHT69211.1"/>
    </source>
</evidence>
<name>A0A2G2YHZ7_CAPAN</name>
<keyword evidence="4" id="KW-0804">Transcription</keyword>
<protein>
    <recommendedName>
        <fullName evidence="6">TF-B3 domain-containing protein</fullName>
    </recommendedName>
</protein>
<feature type="domain" description="TF-B3" evidence="6">
    <location>
        <begin position="7"/>
        <end position="96"/>
    </location>
</feature>
<dbReference type="GO" id="GO:0003677">
    <property type="term" value="F:DNA binding"/>
    <property type="evidence" value="ECO:0007669"/>
    <property type="project" value="UniProtKB-KW"/>
</dbReference>
<keyword evidence="3" id="KW-0238">DNA-binding</keyword>
<dbReference type="InterPro" id="IPR015300">
    <property type="entry name" value="DNA-bd_pseudobarrel_sf"/>
</dbReference>
<dbReference type="Pfam" id="PF02362">
    <property type="entry name" value="B3"/>
    <property type="match status" value="3"/>
</dbReference>
<dbReference type="OMA" id="PHENTRS"/>
<dbReference type="STRING" id="4072.A0A2G2YHZ7"/>
<feature type="domain" description="TF-B3" evidence="6">
    <location>
        <begin position="293"/>
        <end position="387"/>
    </location>
</feature>
<keyword evidence="2" id="KW-0805">Transcription regulation</keyword>
<dbReference type="Gene3D" id="2.40.330.10">
    <property type="entry name" value="DNA-binding pseudobarrel domain"/>
    <property type="match status" value="3"/>
</dbReference>
<dbReference type="PANTHER" id="PTHR31674:SF83">
    <property type="entry name" value="B3 DOMAIN-CONTAINING PROTEIN REM10-LIKE"/>
    <property type="match status" value="1"/>
</dbReference>
<evidence type="ECO:0000256" key="5">
    <source>
        <dbReference type="ARBA" id="ARBA00023242"/>
    </source>
</evidence>
<proteinExistence type="predicted"/>
<gene>
    <name evidence="7" type="ORF">T459_28698</name>
</gene>
<dbReference type="PANTHER" id="PTHR31674">
    <property type="entry name" value="B3 DOMAIN-CONTAINING PROTEIN REM-LIKE 3-RELATED"/>
    <property type="match status" value="1"/>
</dbReference>
<dbReference type="InterPro" id="IPR039218">
    <property type="entry name" value="REM_fam"/>
</dbReference>
<dbReference type="Gramene" id="PHT69211">
    <property type="protein sequence ID" value="PHT69211"/>
    <property type="gene ID" value="T459_28698"/>
</dbReference>
<dbReference type="GO" id="GO:0005634">
    <property type="term" value="C:nucleus"/>
    <property type="evidence" value="ECO:0007669"/>
    <property type="project" value="UniProtKB-SubCell"/>
</dbReference>
<keyword evidence="8" id="KW-1185">Reference proteome</keyword>
<reference evidence="7 8" key="2">
    <citation type="journal article" date="2017" name="Genome Biol.">
        <title>New reference genome sequences of hot pepper reveal the massive evolution of plant disease-resistance genes by retroduplication.</title>
        <authorList>
            <person name="Kim S."/>
            <person name="Park J."/>
            <person name="Yeom S.I."/>
            <person name="Kim Y.M."/>
            <person name="Seo E."/>
            <person name="Kim K.T."/>
            <person name="Kim M.S."/>
            <person name="Lee J.M."/>
            <person name="Cheong K."/>
            <person name="Shin H.S."/>
            <person name="Kim S.B."/>
            <person name="Han K."/>
            <person name="Lee J."/>
            <person name="Park M."/>
            <person name="Lee H.A."/>
            <person name="Lee H.Y."/>
            <person name="Lee Y."/>
            <person name="Oh S."/>
            <person name="Lee J.H."/>
            <person name="Choi E."/>
            <person name="Choi E."/>
            <person name="Lee S.E."/>
            <person name="Jeon J."/>
            <person name="Kim H."/>
            <person name="Choi G."/>
            <person name="Song H."/>
            <person name="Lee J."/>
            <person name="Lee S.C."/>
            <person name="Kwon J.K."/>
            <person name="Lee H.Y."/>
            <person name="Koo N."/>
            <person name="Hong Y."/>
            <person name="Kim R.W."/>
            <person name="Kang W.H."/>
            <person name="Huh J.H."/>
            <person name="Kang B.C."/>
            <person name="Yang T.J."/>
            <person name="Lee Y.H."/>
            <person name="Bennetzen J.L."/>
            <person name="Choi D."/>
        </authorList>
    </citation>
    <scope>NUCLEOTIDE SEQUENCE [LARGE SCALE GENOMIC DNA]</scope>
    <source>
        <strain evidence="8">cv. CM334</strain>
    </source>
</reference>
<dbReference type="SMART" id="SM01019">
    <property type="entry name" value="B3"/>
    <property type="match status" value="3"/>
</dbReference>
<dbReference type="PROSITE" id="PS50863">
    <property type="entry name" value="B3"/>
    <property type="match status" value="3"/>
</dbReference>
<evidence type="ECO:0000259" key="6">
    <source>
        <dbReference type="PROSITE" id="PS50863"/>
    </source>
</evidence>
<organism evidence="7 8">
    <name type="scientific">Capsicum annuum</name>
    <name type="common">Capsicum pepper</name>
    <dbReference type="NCBI Taxonomy" id="4072"/>
    <lineage>
        <taxon>Eukaryota</taxon>
        <taxon>Viridiplantae</taxon>
        <taxon>Streptophyta</taxon>
        <taxon>Embryophyta</taxon>
        <taxon>Tracheophyta</taxon>
        <taxon>Spermatophyta</taxon>
        <taxon>Magnoliopsida</taxon>
        <taxon>eudicotyledons</taxon>
        <taxon>Gunneridae</taxon>
        <taxon>Pentapetalae</taxon>
        <taxon>asterids</taxon>
        <taxon>lamiids</taxon>
        <taxon>Solanales</taxon>
        <taxon>Solanaceae</taxon>
        <taxon>Solanoideae</taxon>
        <taxon>Capsiceae</taxon>
        <taxon>Capsicum</taxon>
    </lineage>
</organism>
<dbReference type="InterPro" id="IPR003340">
    <property type="entry name" value="B3_DNA-bd"/>
</dbReference>
<dbReference type="CDD" id="cd10017">
    <property type="entry name" value="B3_DNA"/>
    <property type="match status" value="3"/>
</dbReference>
<accession>A0A2G2YHZ7</accession>
<dbReference type="EMBL" id="AYRZ02000011">
    <property type="protein sequence ID" value="PHT69211.1"/>
    <property type="molecule type" value="Genomic_DNA"/>
</dbReference>
<comment type="caution">
    <text evidence="7">The sequence shown here is derived from an EMBL/GenBank/DDBJ whole genome shotgun (WGS) entry which is preliminary data.</text>
</comment>
<evidence type="ECO:0000313" key="8">
    <source>
        <dbReference type="Proteomes" id="UP000222542"/>
    </source>
</evidence>
<evidence type="ECO:0000256" key="4">
    <source>
        <dbReference type="ARBA" id="ARBA00023163"/>
    </source>
</evidence>
<dbReference type="Proteomes" id="UP000222542">
    <property type="component" value="Unassembled WGS sequence"/>
</dbReference>
<dbReference type="SMR" id="A0A2G2YHZ7"/>